<reference evidence="1" key="1">
    <citation type="submission" date="2022-06" db="EMBL/GenBank/DDBJ databases">
        <authorList>
            <person name="Berger JAMES D."/>
            <person name="Berger JAMES D."/>
        </authorList>
    </citation>
    <scope>NUCLEOTIDE SEQUENCE [LARGE SCALE GENOMIC DNA]</scope>
</reference>
<evidence type="ECO:0000313" key="2">
    <source>
        <dbReference type="WBParaSite" id="TREG1_89520.1"/>
    </source>
</evidence>
<evidence type="ECO:0000313" key="1">
    <source>
        <dbReference type="Proteomes" id="UP000050795"/>
    </source>
</evidence>
<proteinExistence type="predicted"/>
<reference evidence="2" key="2">
    <citation type="submission" date="2023-11" db="UniProtKB">
        <authorList>
            <consortium name="WormBaseParasite"/>
        </authorList>
    </citation>
    <scope>IDENTIFICATION</scope>
</reference>
<protein>
    <submittedName>
        <fullName evidence="2">Uncharacterized protein</fullName>
    </submittedName>
</protein>
<keyword evidence="1" id="KW-1185">Reference proteome</keyword>
<accession>A0AA85KDK7</accession>
<dbReference type="WBParaSite" id="TREG1_89520.1">
    <property type="protein sequence ID" value="TREG1_89520.1"/>
    <property type="gene ID" value="TREG1_89520"/>
</dbReference>
<organism evidence="1 2">
    <name type="scientific">Trichobilharzia regenti</name>
    <name type="common">Nasal bird schistosome</name>
    <dbReference type="NCBI Taxonomy" id="157069"/>
    <lineage>
        <taxon>Eukaryota</taxon>
        <taxon>Metazoa</taxon>
        <taxon>Spiralia</taxon>
        <taxon>Lophotrochozoa</taxon>
        <taxon>Platyhelminthes</taxon>
        <taxon>Trematoda</taxon>
        <taxon>Digenea</taxon>
        <taxon>Strigeidida</taxon>
        <taxon>Schistosomatoidea</taxon>
        <taxon>Schistosomatidae</taxon>
        <taxon>Trichobilharzia</taxon>
    </lineage>
</organism>
<dbReference type="AlphaFoldDB" id="A0AA85KDK7"/>
<name>A0AA85KDK7_TRIRE</name>
<sequence length="399" mass="46337">MNSDVITPSVEQITNTENENFNEQDYTETNDEKKYWSKILNYNLSKIKRSENSTHVTGKNSCIETDFKREMKRYYVGLKQSLDKIDRYQEEVAIKMNRLYKESRELARRSRNEKKQSLKLRRRISSQYKGIDLPLDTVEEGKGENETEKELNNHPNEISADNVETVKELIPSPWLPVINPTKFVSLTSNLNKSSNTKIETNDNVKPDLDKPDIPTWLENVKEEIKNSEEQVPITTLKIDTSTSESKKRYNNYIRTSRDIRRSVNYLIIMHRESRLSHLKAALSETPIAYLWKGNSATSISCLRKAKLISSKYRDFDLQAKRCIPGYVGGISSDFLEAVALPKPALIRFPPPTSMHNYRRKKRLVVERQQMQQSLGKMNAVIEDIKKVLDLCIETGFKRH</sequence>
<dbReference type="Proteomes" id="UP000050795">
    <property type="component" value="Unassembled WGS sequence"/>
</dbReference>